<keyword evidence="2" id="KW-1185">Reference proteome</keyword>
<dbReference type="EMBL" id="JAGSXJ010000002">
    <property type="protein sequence ID" value="KAH6695368.1"/>
    <property type="molecule type" value="Genomic_DNA"/>
</dbReference>
<name>A0A9P8VML7_9PEZI</name>
<dbReference type="GO" id="GO:0008168">
    <property type="term" value="F:methyltransferase activity"/>
    <property type="evidence" value="ECO:0007669"/>
    <property type="project" value="UniProtKB-KW"/>
</dbReference>
<dbReference type="Pfam" id="PF13489">
    <property type="entry name" value="Methyltransf_23"/>
    <property type="match status" value="1"/>
</dbReference>
<proteinExistence type="predicted"/>
<dbReference type="GO" id="GO:0032259">
    <property type="term" value="P:methylation"/>
    <property type="evidence" value="ECO:0007669"/>
    <property type="project" value="UniProtKB-KW"/>
</dbReference>
<reference evidence="1" key="1">
    <citation type="journal article" date="2021" name="Nat. Commun.">
        <title>Genetic determinants of endophytism in the Arabidopsis root mycobiome.</title>
        <authorList>
            <person name="Mesny F."/>
            <person name="Miyauchi S."/>
            <person name="Thiergart T."/>
            <person name="Pickel B."/>
            <person name="Atanasova L."/>
            <person name="Karlsson M."/>
            <person name="Huettel B."/>
            <person name="Barry K.W."/>
            <person name="Haridas S."/>
            <person name="Chen C."/>
            <person name="Bauer D."/>
            <person name="Andreopoulos W."/>
            <person name="Pangilinan J."/>
            <person name="LaButti K."/>
            <person name="Riley R."/>
            <person name="Lipzen A."/>
            <person name="Clum A."/>
            <person name="Drula E."/>
            <person name="Henrissat B."/>
            <person name="Kohler A."/>
            <person name="Grigoriev I.V."/>
            <person name="Martin F.M."/>
            <person name="Hacquard S."/>
        </authorList>
    </citation>
    <scope>NUCLEOTIDE SEQUENCE</scope>
    <source>
        <strain evidence="1">MPI-SDFR-AT-0117</strain>
    </source>
</reference>
<dbReference type="Gene3D" id="3.40.50.150">
    <property type="entry name" value="Vaccinia Virus protein VP39"/>
    <property type="match status" value="1"/>
</dbReference>
<dbReference type="CDD" id="cd02440">
    <property type="entry name" value="AdoMet_MTases"/>
    <property type="match status" value="1"/>
</dbReference>
<sequence length="261" mass="28969">MPPPPKGRFASLIGPWRLVWMSINVHIQVLLELFRRDGITILSRPQRIRDVAATRLLVDTSEGFIAYENTTVVPSLVRQAHGKVVEIGTGPGNQIERYDPLLVERLYGVDPNHRFGTAIAAKLEQHPDLANKYRFVACGIEDNDILATEGIVPGSIDTVVSIQSLCAVNDPKGVMRQAHSLLKPGGSFIFWEHEKSHDTFTSIVQALWNPAWSSLVGCNMNRNIKADILAAGAWENPEDVEADNDPHTCLPRIWGVLRKKA</sequence>
<evidence type="ECO:0000313" key="2">
    <source>
        <dbReference type="Proteomes" id="UP000770015"/>
    </source>
</evidence>
<keyword evidence="1" id="KW-0808">Transferase</keyword>
<organism evidence="1 2">
    <name type="scientific">Plectosphaerella plurivora</name>
    <dbReference type="NCBI Taxonomy" id="936078"/>
    <lineage>
        <taxon>Eukaryota</taxon>
        <taxon>Fungi</taxon>
        <taxon>Dikarya</taxon>
        <taxon>Ascomycota</taxon>
        <taxon>Pezizomycotina</taxon>
        <taxon>Sordariomycetes</taxon>
        <taxon>Hypocreomycetidae</taxon>
        <taxon>Glomerellales</taxon>
        <taxon>Plectosphaerellaceae</taxon>
        <taxon>Plectosphaerella</taxon>
    </lineage>
</organism>
<comment type="caution">
    <text evidence="1">The sequence shown here is derived from an EMBL/GenBank/DDBJ whole genome shotgun (WGS) entry which is preliminary data.</text>
</comment>
<dbReference type="OrthoDB" id="540004at2759"/>
<dbReference type="InterPro" id="IPR029063">
    <property type="entry name" value="SAM-dependent_MTases_sf"/>
</dbReference>
<dbReference type="Proteomes" id="UP000770015">
    <property type="component" value="Unassembled WGS sequence"/>
</dbReference>
<keyword evidence="1" id="KW-0489">Methyltransferase</keyword>
<gene>
    <name evidence="1" type="ORF">F5X68DRAFT_29949</name>
</gene>
<dbReference type="PANTHER" id="PTHR45036:SF1">
    <property type="entry name" value="METHYLTRANSFERASE LIKE 7A"/>
    <property type="match status" value="1"/>
</dbReference>
<dbReference type="PANTHER" id="PTHR45036">
    <property type="entry name" value="METHYLTRANSFERASE LIKE 7B"/>
    <property type="match status" value="1"/>
</dbReference>
<evidence type="ECO:0000313" key="1">
    <source>
        <dbReference type="EMBL" id="KAH6695368.1"/>
    </source>
</evidence>
<dbReference type="SUPFAM" id="SSF53335">
    <property type="entry name" value="S-adenosyl-L-methionine-dependent methyltransferases"/>
    <property type="match status" value="1"/>
</dbReference>
<dbReference type="AlphaFoldDB" id="A0A9P8VML7"/>
<protein>
    <submittedName>
        <fullName evidence="1">Methyltransferase type 11</fullName>
    </submittedName>
</protein>
<accession>A0A9P8VML7</accession>
<dbReference type="InterPro" id="IPR052356">
    <property type="entry name" value="Thiol_S-MT"/>
</dbReference>